<dbReference type="InterPro" id="IPR037401">
    <property type="entry name" value="SnoaL-like"/>
</dbReference>
<dbReference type="Gene3D" id="3.10.450.50">
    <property type="match status" value="1"/>
</dbReference>
<reference evidence="2 3" key="1">
    <citation type="submission" date="2019-08" db="EMBL/GenBank/DDBJ databases">
        <title>Amphibian skin-associated Pigmentiphaga: genome sequence and occurrence across geography and hosts.</title>
        <authorList>
            <person name="Bletz M.C."/>
            <person name="Bunk B."/>
            <person name="Sproeer C."/>
            <person name="Biwer P."/>
            <person name="Reiter S."/>
            <person name="Rabemananjara F.C.E."/>
            <person name="Schulz S."/>
            <person name="Overmann J."/>
            <person name="Vences M."/>
        </authorList>
    </citation>
    <scope>NUCLEOTIDE SEQUENCE [LARGE SCALE GENOMIC DNA]</scope>
    <source>
        <strain evidence="2 3">Mada1488</strain>
    </source>
</reference>
<dbReference type="OrthoDB" id="8451859at2"/>
<feature type="domain" description="SnoaL-like" evidence="1">
    <location>
        <begin position="14"/>
        <end position="119"/>
    </location>
</feature>
<dbReference type="EMBL" id="CP043046">
    <property type="protein sequence ID" value="QEI06432.1"/>
    <property type="molecule type" value="Genomic_DNA"/>
</dbReference>
<proteinExistence type="predicted"/>
<dbReference type="KEGG" id="pacr:FXN63_11775"/>
<organism evidence="2 3">
    <name type="scientific">Pigmentiphaga aceris</name>
    <dbReference type="NCBI Taxonomy" id="1940612"/>
    <lineage>
        <taxon>Bacteria</taxon>
        <taxon>Pseudomonadati</taxon>
        <taxon>Pseudomonadota</taxon>
        <taxon>Betaproteobacteria</taxon>
        <taxon>Burkholderiales</taxon>
        <taxon>Alcaligenaceae</taxon>
        <taxon>Pigmentiphaga</taxon>
    </lineage>
</organism>
<keyword evidence="3" id="KW-1185">Reference proteome</keyword>
<evidence type="ECO:0000259" key="1">
    <source>
        <dbReference type="Pfam" id="PF12680"/>
    </source>
</evidence>
<dbReference type="SUPFAM" id="SSF54427">
    <property type="entry name" value="NTF2-like"/>
    <property type="match status" value="1"/>
</dbReference>
<dbReference type="Pfam" id="PF12680">
    <property type="entry name" value="SnoaL_2"/>
    <property type="match status" value="1"/>
</dbReference>
<sequence length="138" mass="15154">MCPVSASPSNVEIIRAHYAASAARDLDAMMANVSPQVRWTEMQGFPCAGTWIGPTAVVENVFSVLGRDWENYRFELQTLIDGGEQIVGVGSYHGVYRATGKAMQARVTHIWTLQDGVVVAFEQFTDTLLVRQAMTGTE</sequence>
<dbReference type="Proteomes" id="UP000325161">
    <property type="component" value="Chromosome"/>
</dbReference>
<accession>A0A5C0AVH3</accession>
<dbReference type="AlphaFoldDB" id="A0A5C0AVH3"/>
<name>A0A5C0AVH3_9BURK</name>
<evidence type="ECO:0000313" key="2">
    <source>
        <dbReference type="EMBL" id="QEI06432.1"/>
    </source>
</evidence>
<evidence type="ECO:0000313" key="3">
    <source>
        <dbReference type="Proteomes" id="UP000325161"/>
    </source>
</evidence>
<protein>
    <submittedName>
        <fullName evidence="2">Nuclear transport factor 2 family protein</fullName>
    </submittedName>
</protein>
<gene>
    <name evidence="2" type="ORF">FXN63_11775</name>
</gene>
<dbReference type="PANTHER" id="PTHR41252:SF1">
    <property type="entry name" value="BLR2505 PROTEIN"/>
    <property type="match status" value="1"/>
</dbReference>
<dbReference type="InterPro" id="IPR032710">
    <property type="entry name" value="NTF2-like_dom_sf"/>
</dbReference>
<dbReference type="PANTHER" id="PTHR41252">
    <property type="entry name" value="BLR2505 PROTEIN"/>
    <property type="match status" value="1"/>
</dbReference>